<dbReference type="Pfam" id="PF22752">
    <property type="entry name" value="DUF488-N3i"/>
    <property type="match status" value="1"/>
</dbReference>
<reference evidence="2" key="1">
    <citation type="journal article" date="2019" name="Microbiol. Resour. Announc.">
        <title>Complete Genome Sequence of Halomonas olivaria, a Moderately Halophilic Bacterium Isolated from Olive Processing Effluents, Obtained by Nanopore Sequencing.</title>
        <authorList>
            <person name="Nagata S."/>
            <person name="Ii K.M."/>
            <person name="Tsukimi T."/>
            <person name="Miura M.C."/>
            <person name="Galipon J."/>
            <person name="Arakawa K."/>
        </authorList>
    </citation>
    <scope>NUCLEOTIDE SEQUENCE [LARGE SCALE GENOMIC DNA]</scope>
    <source>
        <strain evidence="2">TYRC17</strain>
    </source>
</reference>
<dbReference type="PANTHER" id="PTHR36849:SF1">
    <property type="entry name" value="CYTOPLASMIC PROTEIN"/>
    <property type="match status" value="1"/>
</dbReference>
<proteinExistence type="predicted"/>
<evidence type="ECO:0000313" key="2">
    <source>
        <dbReference type="Proteomes" id="UP000289555"/>
    </source>
</evidence>
<name>A0ABN5X2H9_9GAMM</name>
<sequence>MTCEIAMNIELKRAYDSPQSKDGYRVLVDGIWPRGVSKEEAKIDEWRKEVAPSSELRKAFHNGSLGWGDFRQRYLKELTAYRENLRDLAQRAKKERVTLVFASKEERHNNAEVLRQYLNMLK</sequence>
<keyword evidence="2" id="KW-1185">Reference proteome</keyword>
<dbReference type="Proteomes" id="UP000289555">
    <property type="component" value="Chromosome"/>
</dbReference>
<accession>A0ABN5X2H9</accession>
<gene>
    <name evidence="1" type="ORF">HORIV_38010</name>
</gene>
<evidence type="ECO:0008006" key="3">
    <source>
        <dbReference type="Google" id="ProtNLM"/>
    </source>
</evidence>
<dbReference type="PANTHER" id="PTHR36849">
    <property type="entry name" value="CYTOPLASMIC PROTEIN-RELATED"/>
    <property type="match status" value="1"/>
</dbReference>
<dbReference type="InterPro" id="IPR052552">
    <property type="entry name" value="YeaO-like"/>
</dbReference>
<organism evidence="1 2">
    <name type="scientific">Vreelandella olivaria</name>
    <dbReference type="NCBI Taxonomy" id="390919"/>
    <lineage>
        <taxon>Bacteria</taxon>
        <taxon>Pseudomonadati</taxon>
        <taxon>Pseudomonadota</taxon>
        <taxon>Gammaproteobacteria</taxon>
        <taxon>Oceanospirillales</taxon>
        <taxon>Halomonadaceae</taxon>
        <taxon>Vreelandella</taxon>
    </lineage>
</organism>
<protein>
    <recommendedName>
        <fullName evidence="3">DUF488 domain-containing protein</fullName>
    </recommendedName>
</protein>
<dbReference type="EMBL" id="AP019416">
    <property type="protein sequence ID" value="BBI51380.1"/>
    <property type="molecule type" value="Genomic_DNA"/>
</dbReference>
<evidence type="ECO:0000313" key="1">
    <source>
        <dbReference type="EMBL" id="BBI51380.1"/>
    </source>
</evidence>